<gene>
    <name evidence="4" type="ORF">AUS09_20920</name>
    <name evidence="5" type="ORF">CRG62_22500</name>
    <name evidence="2" type="ORF">D0604_24000</name>
    <name evidence="3" type="ORF">DTQ88_23500</name>
</gene>
<organism evidence="3">
    <name type="scientific">Salmonella enterica</name>
    <name type="common">Salmonella choleraesuis</name>
    <dbReference type="NCBI Taxonomy" id="28901"/>
    <lineage>
        <taxon>Bacteria</taxon>
        <taxon>Pseudomonadati</taxon>
        <taxon>Pseudomonadota</taxon>
        <taxon>Gammaproteobacteria</taxon>
        <taxon>Enterobacterales</taxon>
        <taxon>Enterobacteriaceae</taxon>
        <taxon>Salmonella</taxon>
    </lineage>
</organism>
<evidence type="ECO:0000313" key="4">
    <source>
        <dbReference type="EMBL" id="EBP9377166.1"/>
    </source>
</evidence>
<keyword evidence="1" id="KW-0472">Membrane</keyword>
<proteinExistence type="predicted"/>
<reference evidence="3" key="1">
    <citation type="submission" date="2018-07" db="EMBL/GenBank/DDBJ databases">
        <authorList>
            <consortium name="PulseNet: The National Subtyping Network for Foodborne Disease Surveillance"/>
            <person name="Tarr C.L."/>
            <person name="Trees E."/>
            <person name="Katz L.S."/>
            <person name="Carleton-Romer H.A."/>
            <person name="Stroika S."/>
            <person name="Kucerova Z."/>
            <person name="Roache K.F."/>
            <person name="Sabol A.L."/>
            <person name="Besser J."/>
            <person name="Gerner-Smidt P."/>
        </authorList>
    </citation>
    <scope>NUCLEOTIDE SEQUENCE</scope>
    <source>
        <strain evidence="4">2015K-1398</strain>
        <strain evidence="5">PNUSAS024800</strain>
        <strain evidence="3">PNUSAS044923</strain>
        <strain evidence="2">PNUSAS050926</strain>
    </source>
</reference>
<protein>
    <submittedName>
        <fullName evidence="3">Uncharacterized protein</fullName>
    </submittedName>
</protein>
<feature type="transmembrane region" description="Helical" evidence="1">
    <location>
        <begin position="32"/>
        <end position="53"/>
    </location>
</feature>
<name>A0A5Y9NMH9_SALER</name>
<comment type="caution">
    <text evidence="3">The sequence shown here is derived from an EMBL/GenBank/DDBJ whole genome shotgun (WGS) entry which is preliminary data.</text>
</comment>
<keyword evidence="1" id="KW-0812">Transmembrane</keyword>
<feature type="transmembrane region" description="Helical" evidence="1">
    <location>
        <begin position="7"/>
        <end position="26"/>
    </location>
</feature>
<dbReference type="AlphaFoldDB" id="A0A5Y9NMH9"/>
<feature type="transmembrane region" description="Helical" evidence="1">
    <location>
        <begin position="74"/>
        <end position="92"/>
    </location>
</feature>
<evidence type="ECO:0000313" key="5">
    <source>
        <dbReference type="EMBL" id="EBT8359097.1"/>
    </source>
</evidence>
<evidence type="ECO:0000313" key="3">
    <source>
        <dbReference type="EMBL" id="EBN4740916.1"/>
    </source>
</evidence>
<evidence type="ECO:0000313" key="2">
    <source>
        <dbReference type="EMBL" id="EBM5203534.1"/>
    </source>
</evidence>
<dbReference type="EMBL" id="AAGCWR010000027">
    <property type="protein sequence ID" value="EBM5203534.1"/>
    <property type="molecule type" value="Genomic_DNA"/>
</dbReference>
<sequence>MYFIGVFIYLFTIASFFIFPAMRFLFKEAITLAPEVAGAVCVVCIYPLVIFLVHIIRKKKSFESKLYLTSQAKLAASLSVSLGLIGTFQGLTDMVSTISRSMQSGGDDLVGKMDSMISSISSALASMSYAFITSIFGVASSVIILLSLNYMSTYYNKKDIRDKFVDNDYNFSKQKLEQLSEEVRRLSKINILVSERLLACNLQNEVIDEGLKKYLELISCSNELNEKSLNNLTVLSGAFQEKTTYLIEQGELILSTLVDIKSEMGRWYADDLVKELIDNLEMKNKSDNDWKNKIYISHESLKDSVDDLVTAGRNAQESLSKISDNSIKMSELLIGLNEKEKFKSDKMKRLAEALIHE</sequence>
<feature type="transmembrane region" description="Helical" evidence="1">
    <location>
        <begin position="129"/>
        <end position="151"/>
    </location>
</feature>
<keyword evidence="1" id="KW-1133">Transmembrane helix</keyword>
<dbReference type="EMBL" id="AAGFVF010000026">
    <property type="protein sequence ID" value="EBN4740916.1"/>
    <property type="molecule type" value="Genomic_DNA"/>
</dbReference>
<dbReference type="EMBL" id="AAGNJA010000009">
    <property type="protein sequence ID" value="EBP9377166.1"/>
    <property type="molecule type" value="Genomic_DNA"/>
</dbReference>
<evidence type="ECO:0000256" key="1">
    <source>
        <dbReference type="SAM" id="Phobius"/>
    </source>
</evidence>
<accession>A0A5Y9NMH9</accession>
<dbReference type="RefSeq" id="WP_072592476.1">
    <property type="nucleotide sequence ID" value="NZ_MXKV01000005.1"/>
</dbReference>
<dbReference type="EMBL" id="AAHABJ010000023">
    <property type="protein sequence ID" value="EBT8359097.1"/>
    <property type="molecule type" value="Genomic_DNA"/>
</dbReference>